<reference evidence="1 2" key="1">
    <citation type="submission" date="2015-01" db="EMBL/GenBank/DDBJ databases">
        <title>Genome of allotetraploid Gossypium barbadense reveals genomic plasticity and fiber elongation in cotton evolution.</title>
        <authorList>
            <person name="Chen X."/>
            <person name="Liu X."/>
            <person name="Zhao B."/>
            <person name="Zheng H."/>
            <person name="Hu Y."/>
            <person name="Lu G."/>
            <person name="Yang C."/>
            <person name="Chen J."/>
            <person name="Shan C."/>
            <person name="Zhang L."/>
            <person name="Zhou Y."/>
            <person name="Wang L."/>
            <person name="Guo W."/>
            <person name="Bai Y."/>
            <person name="Ruan J."/>
            <person name="Shangguan X."/>
            <person name="Mao Y."/>
            <person name="Jiang J."/>
            <person name="Zhu Y."/>
            <person name="Lei J."/>
            <person name="Kang H."/>
            <person name="Chen S."/>
            <person name="He X."/>
            <person name="Wang R."/>
            <person name="Wang Y."/>
            <person name="Chen J."/>
            <person name="Wang L."/>
            <person name="Yu S."/>
            <person name="Wang B."/>
            <person name="Wei J."/>
            <person name="Song S."/>
            <person name="Lu X."/>
            <person name="Gao Z."/>
            <person name="Gu W."/>
            <person name="Deng X."/>
            <person name="Ma D."/>
            <person name="Wang S."/>
            <person name="Liang W."/>
            <person name="Fang L."/>
            <person name="Cai C."/>
            <person name="Zhu X."/>
            <person name="Zhou B."/>
            <person name="Zhang Y."/>
            <person name="Chen Z."/>
            <person name="Xu S."/>
            <person name="Zhu R."/>
            <person name="Wang S."/>
            <person name="Zhang T."/>
            <person name="Zhao G."/>
        </authorList>
    </citation>
    <scope>NUCLEOTIDE SEQUENCE [LARGE SCALE GENOMIC DNA]</scope>
    <source>
        <strain evidence="2">cv. Xinhai21</strain>
        <tissue evidence="1">Leaf</tissue>
    </source>
</reference>
<protein>
    <recommendedName>
        <fullName evidence="3">VOC domain-containing protein</fullName>
    </recommendedName>
</protein>
<dbReference type="PANTHER" id="PTHR46142:SF4">
    <property type="entry name" value="OS04G0538900 PROTEIN"/>
    <property type="match status" value="1"/>
</dbReference>
<evidence type="ECO:0000313" key="1">
    <source>
        <dbReference type="EMBL" id="PPS14858.1"/>
    </source>
</evidence>
<evidence type="ECO:0000313" key="2">
    <source>
        <dbReference type="Proteomes" id="UP000239757"/>
    </source>
</evidence>
<gene>
    <name evidence="1" type="ORF">GOBAR_AA05720</name>
</gene>
<dbReference type="OrthoDB" id="16820at2759"/>
<sequence length="152" mass="17790">MRESCKTWKRYLITVVEDEGNRVDPVFIHDPDGYMVELYNSWNLPILPPPSRPFKLRLSRFNKAIVLHAAIVLQSCKTWKRYLITVVEDEGNRVDPVFIHDPDGYMVELYNSWNLPILPPPSRPFKLRLSRFNKAIVLHAAIVLQVFYDLVP</sequence>
<dbReference type="Proteomes" id="UP000239757">
    <property type="component" value="Unassembled WGS sequence"/>
</dbReference>
<proteinExistence type="predicted"/>
<accession>A0A2P5YH21</accession>
<dbReference type="AlphaFoldDB" id="A0A2P5YH21"/>
<dbReference type="EMBL" id="KZ663218">
    <property type="protein sequence ID" value="PPS14858.1"/>
    <property type="molecule type" value="Genomic_DNA"/>
</dbReference>
<organism evidence="1 2">
    <name type="scientific">Gossypium barbadense</name>
    <name type="common">Sea Island cotton</name>
    <name type="synonym">Hibiscus barbadensis</name>
    <dbReference type="NCBI Taxonomy" id="3634"/>
    <lineage>
        <taxon>Eukaryota</taxon>
        <taxon>Viridiplantae</taxon>
        <taxon>Streptophyta</taxon>
        <taxon>Embryophyta</taxon>
        <taxon>Tracheophyta</taxon>
        <taxon>Spermatophyta</taxon>
        <taxon>Magnoliopsida</taxon>
        <taxon>eudicotyledons</taxon>
        <taxon>Gunneridae</taxon>
        <taxon>Pentapetalae</taxon>
        <taxon>rosids</taxon>
        <taxon>malvids</taxon>
        <taxon>Malvales</taxon>
        <taxon>Malvaceae</taxon>
        <taxon>Malvoideae</taxon>
        <taxon>Gossypium</taxon>
    </lineage>
</organism>
<name>A0A2P5YH21_GOSBA</name>
<dbReference type="PANTHER" id="PTHR46142">
    <property type="match status" value="1"/>
</dbReference>
<evidence type="ECO:0008006" key="3">
    <source>
        <dbReference type="Google" id="ProtNLM"/>
    </source>
</evidence>